<dbReference type="PANTHER" id="PTHR43582">
    <property type="entry name" value="LINEARMYCIN RESISTANCE ATP-BINDING PROTEIN LNRL"/>
    <property type="match status" value="1"/>
</dbReference>
<feature type="domain" description="ABC transporter" evidence="4">
    <location>
        <begin position="46"/>
        <end position="276"/>
    </location>
</feature>
<dbReference type="InterPro" id="IPR003593">
    <property type="entry name" value="AAA+_ATPase"/>
</dbReference>
<evidence type="ECO:0000256" key="3">
    <source>
        <dbReference type="SAM" id="MobiDB-lite"/>
    </source>
</evidence>
<dbReference type="InterPro" id="IPR003439">
    <property type="entry name" value="ABC_transporter-like_ATP-bd"/>
</dbReference>
<evidence type="ECO:0000256" key="2">
    <source>
        <dbReference type="ARBA" id="ARBA00022840"/>
    </source>
</evidence>
<feature type="region of interest" description="Disordered" evidence="3">
    <location>
        <begin position="1"/>
        <end position="46"/>
    </location>
</feature>
<name>A0A8J3SP56_9ACTN</name>
<dbReference type="AlphaFoldDB" id="A0A8J3SP56"/>
<sequence length="353" mass="37480">MTAPEPVIAPDPASAPEPVIAPEPTSVPGHTSAPEPTPATPTPPTLSCRGLSKRYGDVHAVQDVGFDIAPGEAYGLLGPNGAGKTTTISMLVGLLRPDSGHVRVCGVDLAADPMRAKARIGYVPQEIALYPELTGRENLRFFGRLFGLPRRELAGRIDEVLDLVGLGGRADDRLKTYSGGMKRRINIGTALLHRPEVLILDEPTVGVDPQSRKAILDGVEHLVGEGMSLLYTSHYMEEVERVCDRVAIIDHGRIIAEGTRRELIALVGGADKVELSLEGDLETALAKLRAVEGVIEAAMTGATSIRLLTEGGRHLLPALITAVDGCATVTATQVIEPDLEATFLHLTGSTLRD</sequence>
<dbReference type="Gene3D" id="3.40.50.300">
    <property type="entry name" value="P-loop containing nucleotide triphosphate hydrolases"/>
    <property type="match status" value="1"/>
</dbReference>
<dbReference type="PROSITE" id="PS50893">
    <property type="entry name" value="ABC_TRANSPORTER_2"/>
    <property type="match status" value="1"/>
</dbReference>
<protein>
    <submittedName>
        <fullName evidence="5">Putative ABC transporter ATP-binding protein YfiL</fullName>
    </submittedName>
</protein>
<dbReference type="Pfam" id="PF00005">
    <property type="entry name" value="ABC_tran"/>
    <property type="match status" value="1"/>
</dbReference>
<feature type="compositionally biased region" description="Pro residues" evidence="3">
    <location>
        <begin position="35"/>
        <end position="44"/>
    </location>
</feature>
<dbReference type="GO" id="GO:0005524">
    <property type="term" value="F:ATP binding"/>
    <property type="evidence" value="ECO:0007669"/>
    <property type="project" value="UniProtKB-KW"/>
</dbReference>
<gene>
    <name evidence="5" type="primary">yfiL</name>
    <name evidence="5" type="ORF">Psi01_74540</name>
</gene>
<dbReference type="EMBL" id="BOOJ01000071">
    <property type="protein sequence ID" value="GIH96824.1"/>
    <property type="molecule type" value="Genomic_DNA"/>
</dbReference>
<dbReference type="PANTHER" id="PTHR43582:SF2">
    <property type="entry name" value="LINEARMYCIN RESISTANCE ATP-BINDING PROTEIN LNRL"/>
    <property type="match status" value="1"/>
</dbReference>
<dbReference type="SUPFAM" id="SSF52540">
    <property type="entry name" value="P-loop containing nucleoside triphosphate hydrolases"/>
    <property type="match status" value="1"/>
</dbReference>
<dbReference type="PROSITE" id="PS00211">
    <property type="entry name" value="ABC_TRANSPORTER_1"/>
    <property type="match status" value="1"/>
</dbReference>
<dbReference type="InterPro" id="IPR027417">
    <property type="entry name" value="P-loop_NTPase"/>
</dbReference>
<dbReference type="Proteomes" id="UP000619788">
    <property type="component" value="Unassembled WGS sequence"/>
</dbReference>
<evidence type="ECO:0000256" key="1">
    <source>
        <dbReference type="ARBA" id="ARBA00022741"/>
    </source>
</evidence>
<reference evidence="5 6" key="1">
    <citation type="submission" date="2021-01" db="EMBL/GenBank/DDBJ databases">
        <title>Whole genome shotgun sequence of Planobispora siamensis NBRC 107568.</title>
        <authorList>
            <person name="Komaki H."/>
            <person name="Tamura T."/>
        </authorList>
    </citation>
    <scope>NUCLEOTIDE SEQUENCE [LARGE SCALE GENOMIC DNA]</scope>
    <source>
        <strain evidence="5 6">NBRC 107568</strain>
    </source>
</reference>
<proteinExistence type="predicted"/>
<keyword evidence="6" id="KW-1185">Reference proteome</keyword>
<comment type="caution">
    <text evidence="5">The sequence shown here is derived from an EMBL/GenBank/DDBJ whole genome shotgun (WGS) entry which is preliminary data.</text>
</comment>
<feature type="compositionally biased region" description="Pro residues" evidence="3">
    <location>
        <begin position="7"/>
        <end position="21"/>
    </location>
</feature>
<evidence type="ECO:0000313" key="5">
    <source>
        <dbReference type="EMBL" id="GIH96824.1"/>
    </source>
</evidence>
<organism evidence="5 6">
    <name type="scientific">Planobispora siamensis</name>
    <dbReference type="NCBI Taxonomy" id="936338"/>
    <lineage>
        <taxon>Bacteria</taxon>
        <taxon>Bacillati</taxon>
        <taxon>Actinomycetota</taxon>
        <taxon>Actinomycetes</taxon>
        <taxon>Streptosporangiales</taxon>
        <taxon>Streptosporangiaceae</taxon>
        <taxon>Planobispora</taxon>
    </lineage>
</organism>
<dbReference type="InterPro" id="IPR017871">
    <property type="entry name" value="ABC_transporter-like_CS"/>
</dbReference>
<accession>A0A8J3SP56</accession>
<evidence type="ECO:0000259" key="4">
    <source>
        <dbReference type="PROSITE" id="PS50893"/>
    </source>
</evidence>
<dbReference type="RefSeq" id="WP_204068850.1">
    <property type="nucleotide sequence ID" value="NZ_BOOJ01000071.1"/>
</dbReference>
<dbReference type="GO" id="GO:0016887">
    <property type="term" value="F:ATP hydrolysis activity"/>
    <property type="evidence" value="ECO:0007669"/>
    <property type="project" value="InterPro"/>
</dbReference>
<keyword evidence="1" id="KW-0547">Nucleotide-binding</keyword>
<evidence type="ECO:0000313" key="6">
    <source>
        <dbReference type="Proteomes" id="UP000619788"/>
    </source>
</evidence>
<keyword evidence="2 5" id="KW-0067">ATP-binding</keyword>
<dbReference type="SMART" id="SM00382">
    <property type="entry name" value="AAA"/>
    <property type="match status" value="1"/>
</dbReference>